<dbReference type="Proteomes" id="UP000291259">
    <property type="component" value="Chromosome"/>
</dbReference>
<evidence type="ECO:0000313" key="2">
    <source>
        <dbReference type="Proteomes" id="UP000291259"/>
    </source>
</evidence>
<organism evidence="1 2">
    <name type="scientific">Agromyces protaetiae</name>
    <dbReference type="NCBI Taxonomy" id="2509455"/>
    <lineage>
        <taxon>Bacteria</taxon>
        <taxon>Bacillati</taxon>
        <taxon>Actinomycetota</taxon>
        <taxon>Actinomycetes</taxon>
        <taxon>Micrococcales</taxon>
        <taxon>Microbacteriaceae</taxon>
        <taxon>Agromyces</taxon>
    </lineage>
</organism>
<dbReference type="AlphaFoldDB" id="A0A4P6FBG9"/>
<sequence length="76" mass="8484">MVQQLRSKPENTEQIARVEHDPCPRCGSASVRAIVYGPLDFEVEASGDRDAFTIDDAPVFDCRECGFEWGSRFATC</sequence>
<name>A0A4P6FBG9_9MICO</name>
<protein>
    <submittedName>
        <fullName evidence="1">Uncharacterized protein</fullName>
    </submittedName>
</protein>
<evidence type="ECO:0000313" key="1">
    <source>
        <dbReference type="EMBL" id="QAY72966.1"/>
    </source>
</evidence>
<dbReference type="OrthoDB" id="5007705at2"/>
<dbReference type="EMBL" id="CP035491">
    <property type="protein sequence ID" value="QAY72966.1"/>
    <property type="molecule type" value="Genomic_DNA"/>
</dbReference>
<accession>A0A4P6FBG9</accession>
<proteinExistence type="predicted"/>
<dbReference type="RefSeq" id="WP_129189752.1">
    <property type="nucleotide sequence ID" value="NZ_CP035491.1"/>
</dbReference>
<dbReference type="KEGG" id="agf:ET445_06020"/>
<keyword evidence="2" id="KW-1185">Reference proteome</keyword>
<reference evidence="1 2" key="1">
    <citation type="submission" date="2019-01" db="EMBL/GenBank/DDBJ databases">
        <title>Genome sequencing of strain FW100M-8.</title>
        <authorList>
            <person name="Heo J."/>
            <person name="Kim S.-J."/>
            <person name="Kim J.-S."/>
            <person name="Hong S.-B."/>
            <person name="Kwon S.-W."/>
        </authorList>
    </citation>
    <scope>NUCLEOTIDE SEQUENCE [LARGE SCALE GENOMIC DNA]</scope>
    <source>
        <strain evidence="1 2">FW100M-8</strain>
    </source>
</reference>
<gene>
    <name evidence="1" type="ORF">ET445_06020</name>
</gene>